<proteinExistence type="predicted"/>
<dbReference type="Proteomes" id="UP000182235">
    <property type="component" value="Unassembled WGS sequence"/>
</dbReference>
<gene>
    <name evidence="1" type="ORF">AJ78_01054</name>
</gene>
<protein>
    <submittedName>
        <fullName evidence="1">Uncharacterized protein</fullName>
    </submittedName>
</protein>
<reference evidence="1 2" key="1">
    <citation type="submission" date="2015-07" db="EMBL/GenBank/DDBJ databases">
        <title>Emmonsia species relationships and genome sequence.</title>
        <authorList>
            <consortium name="The Broad Institute Genomics Platform"/>
            <person name="Cuomo C.A."/>
            <person name="Munoz J.F."/>
            <person name="Imamovic A."/>
            <person name="Priest M.E."/>
            <person name="Young S."/>
            <person name="Clay O.K."/>
            <person name="McEwen J.G."/>
        </authorList>
    </citation>
    <scope>NUCLEOTIDE SEQUENCE [LARGE SCALE GENOMIC DNA]</scope>
    <source>
        <strain evidence="1 2">UAMH 9510</strain>
    </source>
</reference>
<dbReference type="OrthoDB" id="37659at2759"/>
<dbReference type="VEuPathDB" id="FungiDB:AJ78_01054"/>
<evidence type="ECO:0000313" key="2">
    <source>
        <dbReference type="Proteomes" id="UP000182235"/>
    </source>
</evidence>
<comment type="caution">
    <text evidence="1">The sequence shown here is derived from an EMBL/GenBank/DDBJ whole genome shotgun (WGS) entry which is preliminary data.</text>
</comment>
<dbReference type="AlphaFoldDB" id="A0A1J9PRU3"/>
<dbReference type="EMBL" id="LGRN01000021">
    <property type="protein sequence ID" value="OJD18942.1"/>
    <property type="molecule type" value="Genomic_DNA"/>
</dbReference>
<accession>A0A1J9PRU3</accession>
<name>A0A1J9PRU3_9EURO</name>
<keyword evidence="2" id="KW-1185">Reference proteome</keyword>
<sequence>MLKPDLIATSMVNLIQRAECTSGTVYLETEEASNVVFKGVENDPEDIGAVEALPGASATVN</sequence>
<evidence type="ECO:0000313" key="1">
    <source>
        <dbReference type="EMBL" id="OJD18942.1"/>
    </source>
</evidence>
<organism evidence="1 2">
    <name type="scientific">Emergomyces pasteurianus Ep9510</name>
    <dbReference type="NCBI Taxonomy" id="1447872"/>
    <lineage>
        <taxon>Eukaryota</taxon>
        <taxon>Fungi</taxon>
        <taxon>Dikarya</taxon>
        <taxon>Ascomycota</taxon>
        <taxon>Pezizomycotina</taxon>
        <taxon>Eurotiomycetes</taxon>
        <taxon>Eurotiomycetidae</taxon>
        <taxon>Onygenales</taxon>
        <taxon>Ajellomycetaceae</taxon>
        <taxon>Emergomyces</taxon>
    </lineage>
</organism>